<accession>A0A7W5CD62</accession>
<sequence>MKINDGVWDWDKLREPVSSYRSVPLWSWNDKLEIAEMERQIEEMNKVGIGGFFMHARGGLQTPYMGEEWMNAVRACIEKAESLGMEPWFYDENGWPSGFGGGSVPALGIAYQQKKLAMEKAPFCGDDRSRDLGYYVLDGTGWARMPVERANEADIRIYWEVNPYYIDTLSRQAIRAFIDSTYEAYWNSFGESFKHVLKGVFTDEPQFGRGEIPWSFDLEEAYRKRNGKSALDILPSLFLDAADAKEHRYQYWSCVTELFVDSYAKQIGDWCEEKGWSLAGHVVDEQTLMGQATSVGDLMSFYEYMQIPGCDWLGRFVGDEPLVPKQVGSVARQLGKRRTITESYGCSGWNVSMQDLKRIGEWQFVHGINMMCQHLQSYSLRGLRKRDYPPSLFYQQPWWADYKQFNDYFARLSMLLSEGERQASILLLHPIRSAWVEQRGLDSSAIEPYHDGFAGLSRLLCRSLMEHDYGSESILERHGRVEGRKLIVGEAVYSSVIMPPSVTWSRSTVELLVEMAEQGGSVFVVDPYPTLMEGKEDALLEQLLALAIKVSANHPAIIDKISRAAAPFVRMKTASGELIATDRMNVQTLKLGDAWLYYIVNSGETTCGEVEIELCREGLVTLLDLETGKEEMLLQEQGVGFARLVLPIAASQSYMLKQVSLPISDNVQIEETKELSVVAALQTDVTLTEYWQVKHADLNSLTLDTCRLSVEDGEWSESTPVIYLQEKLLQLGRSVRIACEFQFNVSFDTGLERQLYLVMERPDKASITLNGYSISNQDCGWWLDTAFRKLNLSGKLLSGENILVIESEFYNAPETYEAMERAKTFESEGNKLTYDTELENVYLLGDFGVKPLAPFVEGEGGTVLAEGPFTLTESPEILDGGDLVRQGFPFFAGRVSVEQTVYVGEGLLDWEAVFSFDSQPDAVVTKIRVNGHEVKSFIWEPYVTDIGAFLVAGNNRIELELAGSCRNLLGPHHHIKLEPLKIGPDSFTNKVGWTDRDLPPDTQVYQEHYAFVKFGWSAAPKITMMAKRQGEILGF</sequence>
<dbReference type="Proteomes" id="UP000518605">
    <property type="component" value="Unassembled WGS sequence"/>
</dbReference>
<keyword evidence="2" id="KW-1185">Reference proteome</keyword>
<name>A0A7W5CD62_9BACL</name>
<protein>
    <recommendedName>
        <fullName evidence="3">Glycoside hydrolase</fullName>
    </recommendedName>
</protein>
<proteinExistence type="predicted"/>
<comment type="caution">
    <text evidence="1">The sequence shown here is derived from an EMBL/GenBank/DDBJ whole genome shotgun (WGS) entry which is preliminary data.</text>
</comment>
<gene>
    <name evidence="1" type="ORF">FHS16_005545</name>
</gene>
<dbReference type="EMBL" id="JACHXW010000024">
    <property type="protein sequence ID" value="MBB3155437.1"/>
    <property type="molecule type" value="Genomic_DNA"/>
</dbReference>
<dbReference type="Pfam" id="PF17132">
    <property type="entry name" value="Glyco_hydro_106"/>
    <property type="match status" value="1"/>
</dbReference>
<organism evidence="1 2">
    <name type="scientific">Paenibacillus endophyticus</name>
    <dbReference type="NCBI Taxonomy" id="1294268"/>
    <lineage>
        <taxon>Bacteria</taxon>
        <taxon>Bacillati</taxon>
        <taxon>Bacillota</taxon>
        <taxon>Bacilli</taxon>
        <taxon>Bacillales</taxon>
        <taxon>Paenibacillaceae</taxon>
        <taxon>Paenibacillus</taxon>
    </lineage>
</organism>
<evidence type="ECO:0008006" key="3">
    <source>
        <dbReference type="Google" id="ProtNLM"/>
    </source>
</evidence>
<evidence type="ECO:0000313" key="2">
    <source>
        <dbReference type="Proteomes" id="UP000518605"/>
    </source>
</evidence>
<dbReference type="PANTHER" id="PTHR36848">
    <property type="entry name" value="DNA-BINDING PROTEIN (PUTATIVE SECRETED PROTEIN)-RELATED"/>
    <property type="match status" value="1"/>
</dbReference>
<dbReference type="InterPro" id="IPR053161">
    <property type="entry name" value="Ulvan_degrading_GH"/>
</dbReference>
<reference evidence="1 2" key="1">
    <citation type="submission" date="2020-08" db="EMBL/GenBank/DDBJ databases">
        <title>Genomic Encyclopedia of Type Strains, Phase III (KMG-III): the genomes of soil and plant-associated and newly described type strains.</title>
        <authorList>
            <person name="Whitman W."/>
        </authorList>
    </citation>
    <scope>NUCLEOTIDE SEQUENCE [LARGE SCALE GENOMIC DNA]</scope>
    <source>
        <strain evidence="1 2">CECT 8234</strain>
    </source>
</reference>
<evidence type="ECO:0000313" key="1">
    <source>
        <dbReference type="EMBL" id="MBB3155437.1"/>
    </source>
</evidence>
<dbReference type="RefSeq" id="WP_183570106.1">
    <property type="nucleotide sequence ID" value="NZ_CBCSLB010000023.1"/>
</dbReference>
<dbReference type="PANTHER" id="PTHR36848:SF2">
    <property type="entry name" value="SECRETED PROTEIN"/>
    <property type="match status" value="1"/>
</dbReference>
<dbReference type="AlphaFoldDB" id="A0A7W5CD62"/>